<dbReference type="AlphaFoldDB" id="F2PZC2"/>
<dbReference type="Proteomes" id="UP000009169">
    <property type="component" value="Unassembled WGS sequence"/>
</dbReference>
<reference evidence="2" key="1">
    <citation type="journal article" date="2012" name="MBio">
        <title>Comparative genome analysis of Trichophyton rubrum and related dermatophytes reveals candidate genes involved in infection.</title>
        <authorList>
            <person name="Martinez D.A."/>
            <person name="Oliver B.G."/>
            <person name="Graeser Y."/>
            <person name="Goldberg J.M."/>
            <person name="Li W."/>
            <person name="Martinez-Rossi N.M."/>
            <person name="Monod M."/>
            <person name="Shelest E."/>
            <person name="Barton R.C."/>
            <person name="Birch E."/>
            <person name="Brakhage A.A."/>
            <person name="Chen Z."/>
            <person name="Gurr S.J."/>
            <person name="Heiman D."/>
            <person name="Heitman J."/>
            <person name="Kosti I."/>
            <person name="Rossi A."/>
            <person name="Saif S."/>
            <person name="Samalova M."/>
            <person name="Saunders C.W."/>
            <person name="Shea T."/>
            <person name="Summerbell R.C."/>
            <person name="Xu J."/>
            <person name="Young S."/>
            <person name="Zeng Q."/>
            <person name="Birren B.W."/>
            <person name="Cuomo C.A."/>
            <person name="White T.C."/>
        </authorList>
    </citation>
    <scope>NUCLEOTIDE SEQUENCE [LARGE SCALE GENOMIC DNA]</scope>
    <source>
        <strain evidence="2">ATCC MYA-4606 / CBS 127.97</strain>
    </source>
</reference>
<dbReference type="HOGENOM" id="CLU_991081_0_0_1"/>
<gene>
    <name evidence="1" type="ORF">TEQG_06313</name>
</gene>
<proteinExistence type="predicted"/>
<evidence type="ECO:0000313" key="2">
    <source>
        <dbReference type="Proteomes" id="UP000009169"/>
    </source>
</evidence>
<sequence length="278" mass="30186">MDSPNNRTAGYLQRSCKTGKFQASTTSKQQTAMQGIHGWIDAKKRLIKSEKKRQARNGELRRTGEMSVAWIIEAALSLLSAGCPTLRSGDKGGGGNRASAHRKAPGLRVCRLPSTPMAILAACIQWNSESQLSSRVLFLVATKSAAGTKEAISLTGYNYPSNLHLQPSPTRFGGISGFWGRPEDEKTSIARKMKVKEETKKGKEKEKNNNTWEVTWTVSISRFLALSSPSLSYSLHISLRCKVEMSNEGLHGWRKRAAVASSSSCSSRVSGSLGPGNG</sequence>
<dbReference type="EMBL" id="DS995757">
    <property type="protein sequence ID" value="EGE07240.1"/>
    <property type="molecule type" value="Genomic_DNA"/>
</dbReference>
<organism evidence="1 2">
    <name type="scientific">Trichophyton equinum (strain ATCC MYA-4606 / CBS 127.97)</name>
    <name type="common">Horse ringworm fungus</name>
    <dbReference type="NCBI Taxonomy" id="559882"/>
    <lineage>
        <taxon>Eukaryota</taxon>
        <taxon>Fungi</taxon>
        <taxon>Dikarya</taxon>
        <taxon>Ascomycota</taxon>
        <taxon>Pezizomycotina</taxon>
        <taxon>Eurotiomycetes</taxon>
        <taxon>Eurotiomycetidae</taxon>
        <taxon>Onygenales</taxon>
        <taxon>Arthrodermataceae</taxon>
        <taxon>Trichophyton</taxon>
    </lineage>
</organism>
<name>F2PZC2_TRIEC</name>
<accession>F2PZC2</accession>
<protein>
    <submittedName>
        <fullName evidence="1">Uncharacterized protein</fullName>
    </submittedName>
</protein>
<keyword evidence="2" id="KW-1185">Reference proteome</keyword>
<dbReference type="VEuPathDB" id="FungiDB:TEQG_06313"/>
<evidence type="ECO:0000313" key="1">
    <source>
        <dbReference type="EMBL" id="EGE07240.1"/>
    </source>
</evidence>